<evidence type="ECO:0000313" key="3">
    <source>
        <dbReference type="Proteomes" id="UP000703038"/>
    </source>
</evidence>
<sequence>MAEKNFYSHSDAAEKSRRDKAVALARYLWDRDISADDLAAMAADVRRKVARAADINPPSSDETWTVVTTLLREKAEWARDHPGHDAARRAHSDEKILWVKPPVQPWR</sequence>
<protein>
    <submittedName>
        <fullName evidence="2">Uncharacterized protein</fullName>
    </submittedName>
</protein>
<gene>
    <name evidence="2" type="ORF">JOE42_000272</name>
</gene>
<accession>A0ABS2KNJ0</accession>
<comment type="caution">
    <text evidence="2">The sequence shown here is derived from an EMBL/GenBank/DDBJ whole genome shotgun (WGS) entry which is preliminary data.</text>
</comment>
<organism evidence="2 3">
    <name type="scientific">Rhodococcoides corynebacterioides</name>
    <dbReference type="NCBI Taxonomy" id="53972"/>
    <lineage>
        <taxon>Bacteria</taxon>
        <taxon>Bacillati</taxon>
        <taxon>Actinomycetota</taxon>
        <taxon>Actinomycetes</taxon>
        <taxon>Mycobacteriales</taxon>
        <taxon>Nocardiaceae</taxon>
        <taxon>Rhodococcoides</taxon>
    </lineage>
</organism>
<reference evidence="2 3" key="1">
    <citation type="submission" date="2021-01" db="EMBL/GenBank/DDBJ databases">
        <title>Genomics of switchgrass bacterial isolates.</title>
        <authorList>
            <person name="Shade A."/>
        </authorList>
    </citation>
    <scope>NUCLEOTIDE SEQUENCE [LARGE SCALE GENOMIC DNA]</scope>
    <source>
        <strain evidence="2 3">PvP111</strain>
    </source>
</reference>
<dbReference type="EMBL" id="JAFBBK010000001">
    <property type="protein sequence ID" value="MBM7413539.1"/>
    <property type="molecule type" value="Genomic_DNA"/>
</dbReference>
<keyword evidence="3" id="KW-1185">Reference proteome</keyword>
<feature type="compositionally biased region" description="Basic and acidic residues" evidence="1">
    <location>
        <begin position="79"/>
        <end position="97"/>
    </location>
</feature>
<dbReference type="Proteomes" id="UP000703038">
    <property type="component" value="Unassembled WGS sequence"/>
</dbReference>
<name>A0ABS2KNJ0_9NOCA</name>
<proteinExistence type="predicted"/>
<evidence type="ECO:0000313" key="2">
    <source>
        <dbReference type="EMBL" id="MBM7413539.1"/>
    </source>
</evidence>
<dbReference type="RefSeq" id="WP_307806112.1">
    <property type="nucleotide sequence ID" value="NZ_JAFBBK010000001.1"/>
</dbReference>
<feature type="region of interest" description="Disordered" evidence="1">
    <location>
        <begin position="79"/>
        <end position="107"/>
    </location>
</feature>
<evidence type="ECO:0000256" key="1">
    <source>
        <dbReference type="SAM" id="MobiDB-lite"/>
    </source>
</evidence>